<keyword evidence="5 15" id="KW-0375">Hydrogen ion transport</keyword>
<keyword evidence="8 15" id="KW-0406">Ion transport</keyword>
<dbReference type="EMBL" id="GGNE01000331">
    <property type="protein sequence ID" value="MIC88872.1"/>
    <property type="molecule type" value="Transcribed_RNA"/>
</dbReference>
<evidence type="ECO:0000256" key="13">
    <source>
        <dbReference type="ARBA" id="ARBA00064647"/>
    </source>
</evidence>
<evidence type="ECO:0000256" key="1">
    <source>
        <dbReference type="ARBA" id="ARBA00004273"/>
    </source>
</evidence>
<keyword evidence="4 15" id="KW-0138">CF(0)</keyword>
<evidence type="ECO:0000256" key="15">
    <source>
        <dbReference type="RuleBase" id="RU367005"/>
    </source>
</evidence>
<keyword evidence="9 15" id="KW-0496">Mitochondrion</keyword>
<dbReference type="GO" id="GO:0015986">
    <property type="term" value="P:proton motive force-driven ATP synthesis"/>
    <property type="evidence" value="ECO:0007669"/>
    <property type="project" value="InterPro"/>
</dbReference>
<keyword evidence="6 15" id="KW-0999">Mitochondrion inner membrane</keyword>
<dbReference type="Pfam" id="PF05680">
    <property type="entry name" value="ATP-synt_E"/>
    <property type="match status" value="1"/>
</dbReference>
<evidence type="ECO:0000256" key="12">
    <source>
        <dbReference type="ARBA" id="ARBA00057306"/>
    </source>
</evidence>
<evidence type="ECO:0000256" key="2">
    <source>
        <dbReference type="ARBA" id="ARBA00007333"/>
    </source>
</evidence>
<comment type="similarity">
    <text evidence="2 15">Belongs to the ATPase e subunit family.</text>
</comment>
<keyword evidence="11 15" id="KW-0066">ATP synthesis</keyword>
<proteinExistence type="inferred from homology"/>
<evidence type="ECO:0000256" key="3">
    <source>
        <dbReference type="ARBA" id="ARBA00022448"/>
    </source>
</evidence>
<evidence type="ECO:0000256" key="5">
    <source>
        <dbReference type="ARBA" id="ARBA00022781"/>
    </source>
</evidence>
<organism evidence="16">
    <name type="scientific">Scolopendra viridis</name>
    <name type="common">Giant centipede</name>
    <dbReference type="NCBI Taxonomy" id="118503"/>
    <lineage>
        <taxon>Eukaryota</taxon>
        <taxon>Metazoa</taxon>
        <taxon>Ecdysozoa</taxon>
        <taxon>Arthropoda</taxon>
        <taxon>Myriapoda</taxon>
        <taxon>Chilopoda</taxon>
        <taxon>Pleurostigmophora</taxon>
        <taxon>Scolopendromorpha</taxon>
        <taxon>Scolopendridae</taxon>
        <taxon>Scolopendra</taxon>
    </lineage>
</organism>
<evidence type="ECO:0000313" key="16">
    <source>
        <dbReference type="EMBL" id="MIC88872.1"/>
    </source>
</evidence>
<accession>A0A4D5R9K9</accession>
<dbReference type="GO" id="GO:0005743">
    <property type="term" value="C:mitochondrial inner membrane"/>
    <property type="evidence" value="ECO:0007669"/>
    <property type="project" value="UniProtKB-SubCell"/>
</dbReference>
<evidence type="ECO:0000256" key="7">
    <source>
        <dbReference type="ARBA" id="ARBA00022990"/>
    </source>
</evidence>
<keyword evidence="7" id="KW-0007">Acetylation</keyword>
<dbReference type="GO" id="GO:0045259">
    <property type="term" value="C:proton-transporting ATP synthase complex"/>
    <property type="evidence" value="ECO:0007669"/>
    <property type="project" value="UniProtKB-UniRule"/>
</dbReference>
<evidence type="ECO:0000256" key="9">
    <source>
        <dbReference type="ARBA" id="ARBA00023128"/>
    </source>
</evidence>
<evidence type="ECO:0000256" key="4">
    <source>
        <dbReference type="ARBA" id="ARBA00022547"/>
    </source>
</evidence>
<evidence type="ECO:0000256" key="11">
    <source>
        <dbReference type="ARBA" id="ARBA00023310"/>
    </source>
</evidence>
<protein>
    <recommendedName>
        <fullName evidence="14 15">ATP synthase F(0) complex subunit e, mitochondrial</fullName>
    </recommendedName>
</protein>
<evidence type="ECO:0000256" key="8">
    <source>
        <dbReference type="ARBA" id="ARBA00023065"/>
    </source>
</evidence>
<comment type="function">
    <text evidence="12 15">Subunit e, of the mitochondrial membrane ATP synthase complex (F(1)F(0) ATP synthase or Complex V) that produces ATP from ADP in the presence of a proton gradient across the membrane which is generated by electron transport complexes of the respiratory chain. ATP synthase complex consist of a soluble F(1) head domain - the catalytic core - and a membrane F(1) domain - the membrane proton channel. These two domains are linked by a central stalk rotating inside the F(1) region and a stationary peripheral stalk. During catalysis, ATP synthesis in the catalytic domain of F(1) is coupled via a rotary mechanism of the central stalk subunits to proton translocation. In vivo, can only synthesize ATP although its ATP hydrolase activity can be activated artificially in vitro. Part of the complex F(0) domain.</text>
</comment>
<comment type="subunit">
    <text evidence="13">Component of the ATP synthase complex composed at least of ATP5F1A/subunit alpha, ATP5F1B/subunit beta, ATP5MC1/subunit c (homooctomer), MT-ATP6/subunit a, MT-ATP8/subunit 8, ATP5ME/subunit e, ATP5MF/subunit f, ATP5MG/subunit g, ATP5MK/subunit k, ATP5MJ/subunit j, ATP5F1C/subunit gamma, ATP5F1D/subunit delta, ATP5F1E/subunit epsilon, ATP5PF/subunit F6, ATP5PB/subunit b, ATP5PD/subunit d, ATP5PO/subunit OSCP. ATP synthase complex consists of a soluble F(1) head domain (subunits alpha(3) and beta(3)) - the catalytic core - and a membrane F(0) domain - the membrane proton channel (subunits c, a, 8, e, f, g, k and j). These two domains are linked by a central stalk (subunits gamma, delta, and epsilon) rotating inside the F1 region and a stationary peripheral stalk (subunits F6, b, d, and OSCP).</text>
</comment>
<dbReference type="PANTHER" id="PTHR12427:SF1">
    <property type="entry name" value="ATP SYNTHASE SUBUNIT E, MITOCHONDRIAL"/>
    <property type="match status" value="1"/>
</dbReference>
<dbReference type="GO" id="GO:0015078">
    <property type="term" value="F:proton transmembrane transporter activity"/>
    <property type="evidence" value="ECO:0007669"/>
    <property type="project" value="InterPro"/>
</dbReference>
<keyword evidence="10" id="KW-0472">Membrane</keyword>
<comment type="subunit">
    <text evidence="15">F-type ATPases have 2 components, CF(1) - the catalytic core - and CF(0) - the membrane proton channel. CF(1) and CF(0) have multiple subunits.</text>
</comment>
<evidence type="ECO:0000256" key="6">
    <source>
        <dbReference type="ARBA" id="ARBA00022792"/>
    </source>
</evidence>
<reference evidence="16" key="1">
    <citation type="journal article" date="2018" name="Toxicon">
        <title>Venom-gland transcriptomics and venom proteomics of the giant Florida blue centipede, Scolopendra viridis.</title>
        <authorList>
            <person name="Ward M.J."/>
            <person name="Rokyta D.R."/>
        </authorList>
    </citation>
    <scope>NUCLEOTIDE SEQUENCE</scope>
    <source>
        <tissue evidence="16">Venom gland</tissue>
    </source>
</reference>
<evidence type="ECO:0000256" key="14">
    <source>
        <dbReference type="ARBA" id="ARBA00074682"/>
    </source>
</evidence>
<name>A0A4D5R9K9_SCOVI</name>
<comment type="subcellular location">
    <subcellularLocation>
        <location evidence="1 15">Mitochondrion inner membrane</location>
    </subcellularLocation>
</comment>
<evidence type="ECO:0000256" key="10">
    <source>
        <dbReference type="ARBA" id="ARBA00023136"/>
    </source>
</evidence>
<dbReference type="PANTHER" id="PTHR12427">
    <property type="entry name" value="ATP SYNTHASE E CHAIN, MITOCHONDRIAL"/>
    <property type="match status" value="1"/>
</dbReference>
<dbReference type="AlphaFoldDB" id="A0A4D5R9K9"/>
<dbReference type="InterPro" id="IPR008386">
    <property type="entry name" value="ATP_synth_F0_esu_mt"/>
</dbReference>
<sequence length="92" mass="10544">MSTLAPPVRVSPLIKASRWSFLLLGIMWGASRKRSLTKKEIEIREYEAKQKVIRDAQKAVEKQRNNRVEMLYLAKEAGTPIPADFDKNFPSV</sequence>
<keyword evidence="3 15" id="KW-0813">Transport</keyword>